<protein>
    <submittedName>
        <fullName evidence="1">Uncharacterized protein</fullName>
    </submittedName>
</protein>
<dbReference type="RefSeq" id="WP_145234553.1">
    <property type="nucleotide sequence ID" value="NZ_CP036273.1"/>
</dbReference>
<organism evidence="1 2">
    <name type="scientific">Urbifossiella limnaea</name>
    <dbReference type="NCBI Taxonomy" id="2528023"/>
    <lineage>
        <taxon>Bacteria</taxon>
        <taxon>Pseudomonadati</taxon>
        <taxon>Planctomycetota</taxon>
        <taxon>Planctomycetia</taxon>
        <taxon>Gemmatales</taxon>
        <taxon>Gemmataceae</taxon>
        <taxon>Urbifossiella</taxon>
    </lineage>
</organism>
<accession>A0A517XN48</accession>
<name>A0A517XN48_9BACT</name>
<keyword evidence="2" id="KW-1185">Reference proteome</keyword>
<evidence type="ECO:0000313" key="2">
    <source>
        <dbReference type="Proteomes" id="UP000319576"/>
    </source>
</evidence>
<dbReference type="KEGG" id="uli:ETAA1_08250"/>
<reference evidence="1 2" key="1">
    <citation type="submission" date="2019-02" db="EMBL/GenBank/DDBJ databases">
        <title>Deep-cultivation of Planctomycetes and their phenomic and genomic characterization uncovers novel biology.</title>
        <authorList>
            <person name="Wiegand S."/>
            <person name="Jogler M."/>
            <person name="Boedeker C."/>
            <person name="Pinto D."/>
            <person name="Vollmers J."/>
            <person name="Rivas-Marin E."/>
            <person name="Kohn T."/>
            <person name="Peeters S.H."/>
            <person name="Heuer A."/>
            <person name="Rast P."/>
            <person name="Oberbeckmann S."/>
            <person name="Bunk B."/>
            <person name="Jeske O."/>
            <person name="Meyerdierks A."/>
            <person name="Storesund J.E."/>
            <person name="Kallscheuer N."/>
            <person name="Luecker S."/>
            <person name="Lage O.M."/>
            <person name="Pohl T."/>
            <person name="Merkel B.J."/>
            <person name="Hornburger P."/>
            <person name="Mueller R.-W."/>
            <person name="Bruemmer F."/>
            <person name="Labrenz M."/>
            <person name="Spormann A.M."/>
            <person name="Op den Camp H."/>
            <person name="Overmann J."/>
            <person name="Amann R."/>
            <person name="Jetten M.S.M."/>
            <person name="Mascher T."/>
            <person name="Medema M.H."/>
            <person name="Devos D.P."/>
            <person name="Kaster A.-K."/>
            <person name="Ovreas L."/>
            <person name="Rohde M."/>
            <person name="Galperin M.Y."/>
            <person name="Jogler C."/>
        </authorList>
    </citation>
    <scope>NUCLEOTIDE SEQUENCE [LARGE SCALE GENOMIC DNA]</scope>
    <source>
        <strain evidence="1 2">ETA_A1</strain>
    </source>
</reference>
<gene>
    <name evidence="1" type="ORF">ETAA1_08250</name>
</gene>
<evidence type="ECO:0000313" key="1">
    <source>
        <dbReference type="EMBL" id="QDU18928.1"/>
    </source>
</evidence>
<sequence>MVQHFPLAWEAYVAGHHGSVFGAWMDSAWEEATLGLPPARGRPAGCPGFAEMDLALRRLAVAKVVEAAVLVEVHRAIDAVRRYARRLLRAWRAADLYTVRRAYARGFRWAEVLGELGAGLLAPHAGSLGWIVLGAAVGRCRRACRNAAAGGVLPDGSGGEVLDEVRGAVGRLANASTRAVLQPLLALAPPEHDRGPHPLEEARYVHHLHLAIASADVAVLSALRGVTAPLPVLALDAERLVFHGREFRLSDIPRTQAAALWVLAESAGRPVPRAVIRSEGRIQTPENRLEEIMSRLRRQLALLVGREPPVAGVGPKEIREIIRGERGPSPHQGPYILRLSPESVRVTLPRPAWMRRP</sequence>
<dbReference type="AlphaFoldDB" id="A0A517XN48"/>
<proteinExistence type="predicted"/>
<dbReference type="Proteomes" id="UP000319576">
    <property type="component" value="Chromosome"/>
</dbReference>
<dbReference type="EMBL" id="CP036273">
    <property type="protein sequence ID" value="QDU18928.1"/>
    <property type="molecule type" value="Genomic_DNA"/>
</dbReference>